<accession>A0A7J9E6E1</accession>
<sequence length="44" mass="4853">MLPILILLLPKSVEQLAHAPEGTLTSLLLTQPLHASTPHTLRTW</sequence>
<proteinExistence type="predicted"/>
<evidence type="ECO:0000313" key="2">
    <source>
        <dbReference type="Proteomes" id="UP000593568"/>
    </source>
</evidence>
<comment type="caution">
    <text evidence="1">The sequence shown here is derived from an EMBL/GenBank/DDBJ whole genome shotgun (WGS) entry which is preliminary data.</text>
</comment>
<organism evidence="1 2">
    <name type="scientific">Gossypium trilobum</name>
    <dbReference type="NCBI Taxonomy" id="34281"/>
    <lineage>
        <taxon>Eukaryota</taxon>
        <taxon>Viridiplantae</taxon>
        <taxon>Streptophyta</taxon>
        <taxon>Embryophyta</taxon>
        <taxon>Tracheophyta</taxon>
        <taxon>Spermatophyta</taxon>
        <taxon>Magnoliopsida</taxon>
        <taxon>eudicotyledons</taxon>
        <taxon>Gunneridae</taxon>
        <taxon>Pentapetalae</taxon>
        <taxon>rosids</taxon>
        <taxon>malvids</taxon>
        <taxon>Malvales</taxon>
        <taxon>Malvaceae</taxon>
        <taxon>Malvoideae</taxon>
        <taxon>Gossypium</taxon>
    </lineage>
</organism>
<protein>
    <submittedName>
        <fullName evidence="1">Uncharacterized protein</fullName>
    </submittedName>
</protein>
<dbReference type="EMBL" id="JABEZW010000006">
    <property type="protein sequence ID" value="MBA0768388.1"/>
    <property type="molecule type" value="Genomic_DNA"/>
</dbReference>
<reference evidence="1 2" key="1">
    <citation type="journal article" date="2019" name="Genome Biol. Evol.">
        <title>Insights into the evolution of the New World diploid cottons (Gossypium, subgenus Houzingenia) based on genome sequencing.</title>
        <authorList>
            <person name="Grover C.E."/>
            <person name="Arick M.A. 2nd"/>
            <person name="Thrash A."/>
            <person name="Conover J.L."/>
            <person name="Sanders W.S."/>
            <person name="Peterson D.G."/>
            <person name="Frelichowski J.E."/>
            <person name="Scheffler J.A."/>
            <person name="Scheffler B.E."/>
            <person name="Wendel J.F."/>
        </authorList>
    </citation>
    <scope>NUCLEOTIDE SEQUENCE [LARGE SCALE GENOMIC DNA]</scope>
    <source>
        <strain evidence="1">8</strain>
        <tissue evidence="1">Leaf</tissue>
    </source>
</reference>
<dbReference type="AlphaFoldDB" id="A0A7J9E6E1"/>
<name>A0A7J9E6E1_9ROSI</name>
<dbReference type="Proteomes" id="UP000593568">
    <property type="component" value="Unassembled WGS sequence"/>
</dbReference>
<evidence type="ECO:0000313" key="1">
    <source>
        <dbReference type="EMBL" id="MBA0768388.1"/>
    </source>
</evidence>
<keyword evidence="2" id="KW-1185">Reference proteome</keyword>
<gene>
    <name evidence="1" type="ORF">Gotri_017190</name>
</gene>